<feature type="transmembrane region" description="Helical" evidence="8">
    <location>
        <begin position="177"/>
        <end position="197"/>
    </location>
</feature>
<dbReference type="AlphaFoldDB" id="A0A2I0ATM3"/>
<dbReference type="Gene3D" id="1.20.1250.20">
    <property type="entry name" value="MFS general substrate transporter like domains"/>
    <property type="match status" value="2"/>
</dbReference>
<evidence type="ECO:0000256" key="7">
    <source>
        <dbReference type="ARBA" id="ARBA00023136"/>
    </source>
</evidence>
<proteinExistence type="inferred from homology"/>
<keyword evidence="5 8" id="KW-0812">Transmembrane</keyword>
<feature type="transmembrane region" description="Helical" evidence="8">
    <location>
        <begin position="79"/>
        <end position="98"/>
    </location>
</feature>
<feature type="transmembrane region" description="Helical" evidence="8">
    <location>
        <begin position="447"/>
        <end position="467"/>
    </location>
</feature>
<accession>A0A2I0ATM3</accession>
<dbReference type="GO" id="GO:0016020">
    <property type="term" value="C:membrane"/>
    <property type="evidence" value="ECO:0007669"/>
    <property type="project" value="UniProtKB-SubCell"/>
</dbReference>
<evidence type="ECO:0000313" key="11">
    <source>
        <dbReference type="Proteomes" id="UP000236161"/>
    </source>
</evidence>
<dbReference type="Proteomes" id="UP000236161">
    <property type="component" value="Unassembled WGS sequence"/>
</dbReference>
<keyword evidence="11" id="KW-1185">Reference proteome</keyword>
<comment type="similarity">
    <text evidence="2">Belongs to the major facilitator superfamily. Organophosphate:Pi antiporter (OPA) (TC 2.A.1.4) family.</text>
</comment>
<reference evidence="10 11" key="1">
    <citation type="journal article" date="2017" name="Nature">
        <title>The Apostasia genome and the evolution of orchids.</title>
        <authorList>
            <person name="Zhang G.Q."/>
            <person name="Liu K.W."/>
            <person name="Li Z."/>
            <person name="Lohaus R."/>
            <person name="Hsiao Y.Y."/>
            <person name="Niu S.C."/>
            <person name="Wang J.Y."/>
            <person name="Lin Y.C."/>
            <person name="Xu Q."/>
            <person name="Chen L.J."/>
            <person name="Yoshida K."/>
            <person name="Fujiwara S."/>
            <person name="Wang Z.W."/>
            <person name="Zhang Y.Q."/>
            <person name="Mitsuda N."/>
            <person name="Wang M."/>
            <person name="Liu G.H."/>
            <person name="Pecoraro L."/>
            <person name="Huang H.X."/>
            <person name="Xiao X.J."/>
            <person name="Lin M."/>
            <person name="Wu X.Y."/>
            <person name="Wu W.L."/>
            <person name="Chen Y.Y."/>
            <person name="Chang S.B."/>
            <person name="Sakamoto S."/>
            <person name="Ohme-Takagi M."/>
            <person name="Yagi M."/>
            <person name="Zeng S.J."/>
            <person name="Shen C.Y."/>
            <person name="Yeh C.M."/>
            <person name="Luo Y.B."/>
            <person name="Tsai W.C."/>
            <person name="Van de Peer Y."/>
            <person name="Liu Z.J."/>
        </authorList>
    </citation>
    <scope>NUCLEOTIDE SEQUENCE [LARGE SCALE GENOMIC DNA]</scope>
    <source>
        <strain evidence="11">cv. Shenzhen</strain>
        <tissue evidence="10">Stem</tissue>
    </source>
</reference>
<evidence type="ECO:0000256" key="2">
    <source>
        <dbReference type="ARBA" id="ARBA00009598"/>
    </source>
</evidence>
<dbReference type="FunFam" id="1.20.1250.20:FF:000028">
    <property type="entry name" value="Sugar phosphate exchanger 3 isoform 1"/>
    <property type="match status" value="1"/>
</dbReference>
<feature type="transmembrane region" description="Helical" evidence="8">
    <location>
        <begin position="203"/>
        <end position="224"/>
    </location>
</feature>
<evidence type="ECO:0000256" key="6">
    <source>
        <dbReference type="ARBA" id="ARBA00022989"/>
    </source>
</evidence>
<keyword evidence="3" id="KW-0813">Transport</keyword>
<gene>
    <name evidence="10" type="ORF">AXF42_Ash000996</name>
</gene>
<dbReference type="InterPro" id="IPR011701">
    <property type="entry name" value="MFS"/>
</dbReference>
<sequence length="509" mass="54086">MPRAAPPGLRLICRFLGRQQGSFGAHRSLVLLLTFLAYASYHASRKPPSIVKSVLDPAGSDAAAGGAGWPPFVGPEGTAYLGEIDVAFLACYSLGMYAAGHLGDSLDLRLFLTVGMVGSGLFVGLFGMGYFWGIHSFSFYLAMQMLAGALQATGWPSVVAIVGNWCGERRRGLIMGIWNAHTSVGNISGSLIAAGVLQFGWGWSFIIPGALIALVGVLVFFFLAPYPEDLWFNASNRDGSGCIEDEERQPQLPLMDEEGGRTERRAAVGILKALWIPGVIPFALCLFFAKLVAYTFLYWLPFYLSETAIGGKYISVKAAGNFSTLFDVGGIVGGILAGFISDHFNARAITAASFMYLAVPSLYTFYSFGPSSHSLNIILMMVTGLFVNGPYALITTAVSADLGTHSSLKGDSRALATVAAIIDGTGSAGAALGPLLTGFLSRSGWRWVFAMLMVGAFVSGALLSSLVKSEVKQIVQRMSYSSSTHASQQAGEGCTTVPFLARREGDEVQ</sequence>
<evidence type="ECO:0000256" key="1">
    <source>
        <dbReference type="ARBA" id="ARBA00004141"/>
    </source>
</evidence>
<feature type="transmembrane region" description="Helical" evidence="8">
    <location>
        <begin position="414"/>
        <end position="435"/>
    </location>
</feature>
<feature type="transmembrane region" description="Helical" evidence="8">
    <location>
        <begin position="320"/>
        <end position="341"/>
    </location>
</feature>
<evidence type="ECO:0000256" key="8">
    <source>
        <dbReference type="SAM" id="Phobius"/>
    </source>
</evidence>
<evidence type="ECO:0000313" key="10">
    <source>
        <dbReference type="EMBL" id="PKA58903.1"/>
    </source>
</evidence>
<evidence type="ECO:0000256" key="3">
    <source>
        <dbReference type="ARBA" id="ARBA00022448"/>
    </source>
</evidence>
<feature type="transmembrane region" description="Helical" evidence="8">
    <location>
        <begin position="139"/>
        <end position="165"/>
    </location>
</feature>
<dbReference type="PANTHER" id="PTHR43184:SF12">
    <property type="entry name" value="SUGAR PHOSPHATE EXCHANGER 3"/>
    <property type="match status" value="1"/>
</dbReference>
<protein>
    <submittedName>
        <fullName evidence="10">Glycerol-3-phosphate transporter 4</fullName>
    </submittedName>
</protein>
<feature type="transmembrane region" description="Helical" evidence="8">
    <location>
        <begin position="378"/>
        <end position="402"/>
    </location>
</feature>
<feature type="transmembrane region" description="Helical" evidence="8">
    <location>
        <begin position="348"/>
        <end position="366"/>
    </location>
</feature>
<dbReference type="PROSITE" id="PS50850">
    <property type="entry name" value="MFS"/>
    <property type="match status" value="1"/>
</dbReference>
<evidence type="ECO:0000256" key="5">
    <source>
        <dbReference type="ARBA" id="ARBA00022692"/>
    </source>
</evidence>
<dbReference type="PIRSF" id="PIRSF002808">
    <property type="entry name" value="Hexose_phosphate_transp"/>
    <property type="match status" value="1"/>
</dbReference>
<dbReference type="STRING" id="1088818.A0A2I0ATM3"/>
<feature type="domain" description="Major facilitator superfamily (MFS) profile" evidence="9">
    <location>
        <begin position="26"/>
        <end position="472"/>
    </location>
</feature>
<keyword evidence="6 8" id="KW-1133">Transmembrane helix</keyword>
<keyword evidence="7 8" id="KW-0472">Membrane</keyword>
<dbReference type="InterPro" id="IPR000849">
    <property type="entry name" value="Sugar_P_transporter"/>
</dbReference>
<evidence type="ECO:0000259" key="9">
    <source>
        <dbReference type="PROSITE" id="PS50850"/>
    </source>
</evidence>
<dbReference type="Pfam" id="PF07690">
    <property type="entry name" value="MFS_1"/>
    <property type="match status" value="1"/>
</dbReference>
<dbReference type="SUPFAM" id="SSF103473">
    <property type="entry name" value="MFS general substrate transporter"/>
    <property type="match status" value="1"/>
</dbReference>
<feature type="transmembrane region" description="Helical" evidence="8">
    <location>
        <begin position="21"/>
        <end position="41"/>
    </location>
</feature>
<feature type="transmembrane region" description="Helical" evidence="8">
    <location>
        <begin position="110"/>
        <end position="133"/>
    </location>
</feature>
<dbReference type="PANTHER" id="PTHR43184">
    <property type="entry name" value="MAJOR FACILITATOR SUPERFAMILY TRANSPORTER 16, ISOFORM B"/>
    <property type="match status" value="1"/>
</dbReference>
<organism evidence="10 11">
    <name type="scientific">Apostasia shenzhenica</name>
    <dbReference type="NCBI Taxonomy" id="1088818"/>
    <lineage>
        <taxon>Eukaryota</taxon>
        <taxon>Viridiplantae</taxon>
        <taxon>Streptophyta</taxon>
        <taxon>Embryophyta</taxon>
        <taxon>Tracheophyta</taxon>
        <taxon>Spermatophyta</taxon>
        <taxon>Magnoliopsida</taxon>
        <taxon>Liliopsida</taxon>
        <taxon>Asparagales</taxon>
        <taxon>Orchidaceae</taxon>
        <taxon>Apostasioideae</taxon>
        <taxon>Apostasia</taxon>
    </lineage>
</organism>
<dbReference type="OrthoDB" id="3639251at2759"/>
<dbReference type="GO" id="GO:0022857">
    <property type="term" value="F:transmembrane transporter activity"/>
    <property type="evidence" value="ECO:0007669"/>
    <property type="project" value="InterPro"/>
</dbReference>
<name>A0A2I0ATM3_9ASPA</name>
<dbReference type="EMBL" id="KZ451950">
    <property type="protein sequence ID" value="PKA58903.1"/>
    <property type="molecule type" value="Genomic_DNA"/>
</dbReference>
<dbReference type="InterPro" id="IPR036259">
    <property type="entry name" value="MFS_trans_sf"/>
</dbReference>
<feature type="transmembrane region" description="Helical" evidence="8">
    <location>
        <begin position="274"/>
        <end position="300"/>
    </location>
</feature>
<dbReference type="InterPro" id="IPR020846">
    <property type="entry name" value="MFS_dom"/>
</dbReference>
<evidence type="ECO:0000256" key="4">
    <source>
        <dbReference type="ARBA" id="ARBA00022597"/>
    </source>
</evidence>
<dbReference type="GO" id="GO:0055062">
    <property type="term" value="P:phosphate ion homeostasis"/>
    <property type="evidence" value="ECO:0007669"/>
    <property type="project" value="UniProtKB-ARBA"/>
</dbReference>
<comment type="subcellular location">
    <subcellularLocation>
        <location evidence="1">Membrane</location>
        <topology evidence="1">Multi-pass membrane protein</topology>
    </subcellularLocation>
</comment>
<keyword evidence="4" id="KW-0762">Sugar transport</keyword>